<protein>
    <recommendedName>
        <fullName evidence="7">Peptidase M41 domain-containing protein</fullName>
    </recommendedName>
</protein>
<name>A0A836A3I0_SHEEP</name>
<evidence type="ECO:0000313" key="9">
    <source>
        <dbReference type="Proteomes" id="UP000664991"/>
    </source>
</evidence>
<evidence type="ECO:0000313" key="8">
    <source>
        <dbReference type="EMBL" id="KAG5207390.1"/>
    </source>
</evidence>
<proteinExistence type="predicted"/>
<evidence type="ECO:0000256" key="1">
    <source>
        <dbReference type="ARBA" id="ARBA00001947"/>
    </source>
</evidence>
<dbReference type="GO" id="GO:0004222">
    <property type="term" value="F:metalloendopeptidase activity"/>
    <property type="evidence" value="ECO:0007669"/>
    <property type="project" value="InterPro"/>
</dbReference>
<reference evidence="8 9" key="1">
    <citation type="submission" date="2020-12" db="EMBL/GenBank/DDBJ databases">
        <title>De novo assembly of Tibetan sheep genome.</title>
        <authorList>
            <person name="Li X."/>
        </authorList>
    </citation>
    <scope>NUCLEOTIDE SEQUENCE [LARGE SCALE GENOMIC DNA]</scope>
    <source>
        <tissue evidence="8">Heart</tissue>
    </source>
</reference>
<dbReference type="InterPro" id="IPR037219">
    <property type="entry name" value="Peptidase_M41-like"/>
</dbReference>
<keyword evidence="5" id="KW-0067">ATP-binding</keyword>
<organism evidence="8 9">
    <name type="scientific">Ovis aries</name>
    <name type="common">Sheep</name>
    <dbReference type="NCBI Taxonomy" id="9940"/>
    <lineage>
        <taxon>Eukaryota</taxon>
        <taxon>Metazoa</taxon>
        <taxon>Chordata</taxon>
        <taxon>Craniata</taxon>
        <taxon>Vertebrata</taxon>
        <taxon>Euteleostomi</taxon>
        <taxon>Mammalia</taxon>
        <taxon>Eutheria</taxon>
        <taxon>Laurasiatheria</taxon>
        <taxon>Artiodactyla</taxon>
        <taxon>Ruminantia</taxon>
        <taxon>Pecora</taxon>
        <taxon>Bovidae</taxon>
        <taxon>Caprinae</taxon>
        <taxon>Ovis</taxon>
    </lineage>
</organism>
<dbReference type="InterPro" id="IPR050928">
    <property type="entry name" value="ATP-dep_Zn_Metalloprotease"/>
</dbReference>
<evidence type="ECO:0000256" key="3">
    <source>
        <dbReference type="ARBA" id="ARBA00022741"/>
    </source>
</evidence>
<dbReference type="EMBL" id="JAEMGP010000006">
    <property type="protein sequence ID" value="KAG5207390.1"/>
    <property type="molecule type" value="Genomic_DNA"/>
</dbReference>
<keyword evidence="4" id="KW-0862">Zinc</keyword>
<dbReference type="PANTHER" id="PTHR43655:SF7">
    <property type="entry name" value="AFG3-LIKE PROTEIN 1"/>
    <property type="match status" value="1"/>
</dbReference>
<dbReference type="GO" id="GO:0046872">
    <property type="term" value="F:metal ion binding"/>
    <property type="evidence" value="ECO:0007669"/>
    <property type="project" value="UniProtKB-KW"/>
</dbReference>
<evidence type="ECO:0000259" key="7">
    <source>
        <dbReference type="Pfam" id="PF01434"/>
    </source>
</evidence>
<gene>
    <name evidence="8" type="ORF">JEQ12_017154</name>
</gene>
<keyword evidence="6" id="KW-0645">Protease</keyword>
<evidence type="ECO:0000256" key="6">
    <source>
        <dbReference type="ARBA" id="ARBA00023049"/>
    </source>
</evidence>
<dbReference type="Proteomes" id="UP000664991">
    <property type="component" value="Unassembled WGS sequence"/>
</dbReference>
<dbReference type="GO" id="GO:0004176">
    <property type="term" value="F:ATP-dependent peptidase activity"/>
    <property type="evidence" value="ECO:0007669"/>
    <property type="project" value="InterPro"/>
</dbReference>
<dbReference type="GO" id="GO:0034982">
    <property type="term" value="P:mitochondrial protein processing"/>
    <property type="evidence" value="ECO:0007669"/>
    <property type="project" value="TreeGrafter"/>
</dbReference>
<dbReference type="Pfam" id="PF01434">
    <property type="entry name" value="Peptidase_M41"/>
    <property type="match status" value="1"/>
</dbReference>
<evidence type="ECO:0000256" key="4">
    <source>
        <dbReference type="ARBA" id="ARBA00022833"/>
    </source>
</evidence>
<dbReference type="PANTHER" id="PTHR43655">
    <property type="entry name" value="ATP-DEPENDENT PROTEASE"/>
    <property type="match status" value="1"/>
</dbReference>
<keyword evidence="2" id="KW-0479">Metal-binding</keyword>
<keyword evidence="6" id="KW-0482">Metalloprotease</keyword>
<keyword evidence="3" id="KW-0547">Nucleotide-binding</keyword>
<comment type="cofactor">
    <cofactor evidence="1">
        <name>Zn(2+)</name>
        <dbReference type="ChEBI" id="CHEBI:29105"/>
    </cofactor>
</comment>
<dbReference type="SUPFAM" id="SSF140990">
    <property type="entry name" value="FtsH protease domain-like"/>
    <property type="match status" value="1"/>
</dbReference>
<feature type="domain" description="Peptidase M41" evidence="7">
    <location>
        <begin position="13"/>
        <end position="105"/>
    </location>
</feature>
<sequence length="105" mass="12253">MNDDYDCQPKHEGAQDNLKKVIQRAYAQIVRFRMSEKLGQVSFDLPWPGKVLVEKPFREATAHLIAEELWRLISSAHAHTLDLLTRCREQVDKVGRRLLEKKVLE</sequence>
<comment type="caution">
    <text evidence="8">The sequence shown here is derived from an EMBL/GenBank/DDBJ whole genome shotgun (WGS) entry which is preliminary data.</text>
</comment>
<keyword evidence="6" id="KW-0378">Hydrolase</keyword>
<evidence type="ECO:0000256" key="2">
    <source>
        <dbReference type="ARBA" id="ARBA00022723"/>
    </source>
</evidence>
<dbReference type="Gene3D" id="1.20.58.760">
    <property type="entry name" value="Peptidase M41"/>
    <property type="match status" value="1"/>
</dbReference>
<dbReference type="GO" id="GO:0005524">
    <property type="term" value="F:ATP binding"/>
    <property type="evidence" value="ECO:0007669"/>
    <property type="project" value="UniProtKB-KW"/>
</dbReference>
<evidence type="ECO:0000256" key="5">
    <source>
        <dbReference type="ARBA" id="ARBA00022840"/>
    </source>
</evidence>
<dbReference type="AlphaFoldDB" id="A0A836A3I0"/>
<dbReference type="InterPro" id="IPR000642">
    <property type="entry name" value="Peptidase_M41"/>
</dbReference>
<dbReference type="GO" id="GO:0005745">
    <property type="term" value="C:m-AAA complex"/>
    <property type="evidence" value="ECO:0007669"/>
    <property type="project" value="TreeGrafter"/>
</dbReference>
<accession>A0A836A3I0</accession>